<dbReference type="EC" id="2.7.7.77" evidence="9"/>
<dbReference type="InterPro" id="IPR013482">
    <property type="entry name" value="Molybde_CF_guanTrfase"/>
</dbReference>
<dbReference type="InterPro" id="IPR029044">
    <property type="entry name" value="Nucleotide-diphossugar_trans"/>
</dbReference>
<evidence type="ECO:0000256" key="1">
    <source>
        <dbReference type="ARBA" id="ARBA00022490"/>
    </source>
</evidence>
<evidence type="ECO:0000256" key="2">
    <source>
        <dbReference type="ARBA" id="ARBA00022679"/>
    </source>
</evidence>
<dbReference type="PANTHER" id="PTHR19136:SF81">
    <property type="entry name" value="MOLYBDENUM COFACTOR GUANYLYLTRANSFERASE"/>
    <property type="match status" value="1"/>
</dbReference>
<keyword evidence="3" id="KW-0479">Metal-binding</keyword>
<evidence type="ECO:0000256" key="5">
    <source>
        <dbReference type="ARBA" id="ARBA00022842"/>
    </source>
</evidence>
<evidence type="ECO:0000256" key="4">
    <source>
        <dbReference type="ARBA" id="ARBA00022741"/>
    </source>
</evidence>
<protein>
    <submittedName>
        <fullName evidence="9">Molybdenum cofactor guanylyltransferase</fullName>
        <ecNumber evidence="9">2.7.7.77</ecNumber>
    </submittedName>
</protein>
<keyword evidence="6" id="KW-0342">GTP-binding</keyword>
<gene>
    <name evidence="9" type="primary">mobA</name>
    <name evidence="9" type="ORF">EMA8858_02778</name>
</gene>
<dbReference type="GO" id="GO:0061603">
    <property type="term" value="F:molybdenum cofactor guanylyltransferase activity"/>
    <property type="evidence" value="ECO:0007669"/>
    <property type="project" value="UniProtKB-EC"/>
</dbReference>
<keyword evidence="9" id="KW-0548">Nucleotidyltransferase</keyword>
<dbReference type="CDD" id="cd02503">
    <property type="entry name" value="MobA"/>
    <property type="match status" value="1"/>
</dbReference>
<evidence type="ECO:0000256" key="6">
    <source>
        <dbReference type="ARBA" id="ARBA00023134"/>
    </source>
</evidence>
<evidence type="ECO:0000256" key="3">
    <source>
        <dbReference type="ARBA" id="ARBA00022723"/>
    </source>
</evidence>
<dbReference type="Proteomes" id="UP000837932">
    <property type="component" value="Unassembled WGS sequence"/>
</dbReference>
<comment type="caution">
    <text evidence="9">The sequence shown here is derived from an EMBL/GenBank/DDBJ whole genome shotgun (WGS) entry which is preliminary data.</text>
</comment>
<feature type="domain" description="MobA-like NTP transferase" evidence="8">
    <location>
        <begin position="3"/>
        <end position="153"/>
    </location>
</feature>
<evidence type="ECO:0000313" key="9">
    <source>
        <dbReference type="EMBL" id="CAH0996646.1"/>
    </source>
</evidence>
<sequence length="186" mass="21167">MNCLILIGGKSSRMGTDKSLLNYHGKSQRAFLFDLAKKYCSEVYFSAREEQIIDEKTIIDSYSFGPIGGILSAFENNKNVAWLVIACDMPLVNEASFEILIQNRNPAKIATAFFNPENNAPEPLFTIYEPKALNLLLEFIKLGNRSPKKFLQNTDIQLVMVNKSRFLINVNTKEEFEKMKNNLTTE</sequence>
<organism evidence="9 10">
    <name type="scientific">Emticicia aquatica</name>
    <dbReference type="NCBI Taxonomy" id="1681835"/>
    <lineage>
        <taxon>Bacteria</taxon>
        <taxon>Pseudomonadati</taxon>
        <taxon>Bacteroidota</taxon>
        <taxon>Cytophagia</taxon>
        <taxon>Cytophagales</taxon>
        <taxon>Leadbetterellaceae</taxon>
        <taxon>Emticicia</taxon>
    </lineage>
</organism>
<evidence type="ECO:0000313" key="10">
    <source>
        <dbReference type="Proteomes" id="UP000837932"/>
    </source>
</evidence>
<dbReference type="InterPro" id="IPR025877">
    <property type="entry name" value="MobA-like_NTP_Trfase"/>
</dbReference>
<dbReference type="Gene3D" id="3.90.550.10">
    <property type="entry name" value="Spore Coat Polysaccharide Biosynthesis Protein SpsA, Chain A"/>
    <property type="match status" value="1"/>
</dbReference>
<dbReference type="SUPFAM" id="SSF53448">
    <property type="entry name" value="Nucleotide-diphospho-sugar transferases"/>
    <property type="match status" value="1"/>
</dbReference>
<proteinExistence type="predicted"/>
<dbReference type="RefSeq" id="WP_238807199.1">
    <property type="nucleotide sequence ID" value="NZ_CAKLPY010000002.1"/>
</dbReference>
<evidence type="ECO:0000256" key="7">
    <source>
        <dbReference type="ARBA" id="ARBA00023150"/>
    </source>
</evidence>
<keyword evidence="2 9" id="KW-0808">Transferase</keyword>
<dbReference type="Pfam" id="PF12804">
    <property type="entry name" value="NTP_transf_3"/>
    <property type="match status" value="1"/>
</dbReference>
<dbReference type="PANTHER" id="PTHR19136">
    <property type="entry name" value="MOLYBDENUM COFACTOR GUANYLYLTRANSFERASE"/>
    <property type="match status" value="1"/>
</dbReference>
<keyword evidence="1" id="KW-0963">Cytoplasm</keyword>
<accession>A0ABM9ASG1</accession>
<reference evidence="9" key="1">
    <citation type="submission" date="2021-12" db="EMBL/GenBank/DDBJ databases">
        <authorList>
            <person name="Rodrigo-Torres L."/>
            <person name="Arahal R. D."/>
            <person name="Lucena T."/>
        </authorList>
    </citation>
    <scope>NUCLEOTIDE SEQUENCE</scope>
    <source>
        <strain evidence="9">CECT 8858</strain>
    </source>
</reference>
<keyword evidence="5" id="KW-0460">Magnesium</keyword>
<keyword evidence="4" id="KW-0547">Nucleotide-binding</keyword>
<dbReference type="EMBL" id="CAKLPY010000002">
    <property type="protein sequence ID" value="CAH0996646.1"/>
    <property type="molecule type" value="Genomic_DNA"/>
</dbReference>
<name>A0ABM9ASG1_9BACT</name>
<evidence type="ECO:0000259" key="8">
    <source>
        <dbReference type="Pfam" id="PF12804"/>
    </source>
</evidence>
<keyword evidence="7" id="KW-0501">Molybdenum cofactor biosynthesis</keyword>
<keyword evidence="10" id="KW-1185">Reference proteome</keyword>